<dbReference type="STRING" id="1220924.W2RSE4"/>
<dbReference type="InParanoid" id="W2RSE4"/>
<evidence type="ECO:0000313" key="1">
    <source>
        <dbReference type="EMBL" id="ETN38668.1"/>
    </source>
</evidence>
<organism evidence="1 2">
    <name type="scientific">Cyphellophora europaea (strain CBS 101466)</name>
    <name type="common">Phialophora europaea</name>
    <dbReference type="NCBI Taxonomy" id="1220924"/>
    <lineage>
        <taxon>Eukaryota</taxon>
        <taxon>Fungi</taxon>
        <taxon>Dikarya</taxon>
        <taxon>Ascomycota</taxon>
        <taxon>Pezizomycotina</taxon>
        <taxon>Eurotiomycetes</taxon>
        <taxon>Chaetothyriomycetidae</taxon>
        <taxon>Chaetothyriales</taxon>
        <taxon>Cyphellophoraceae</taxon>
        <taxon>Cyphellophora</taxon>
    </lineage>
</organism>
<sequence>MADALAHLDNRTKLEWQASLDTEYQPKKVHRRTSIICTIGPKTNSPEKITMLRKGKYTIAY</sequence>
<dbReference type="RefSeq" id="XP_008719257.1">
    <property type="nucleotide sequence ID" value="XM_008721035.1"/>
</dbReference>
<dbReference type="Proteomes" id="UP000030752">
    <property type="component" value="Unassembled WGS sequence"/>
</dbReference>
<dbReference type="AlphaFoldDB" id="W2RSE4"/>
<dbReference type="GeneID" id="19974044"/>
<accession>W2RSE4</accession>
<proteinExistence type="predicted"/>
<dbReference type="EMBL" id="KB822722">
    <property type="protein sequence ID" value="ETN38668.1"/>
    <property type="molecule type" value="Genomic_DNA"/>
</dbReference>
<reference evidence="1 2" key="1">
    <citation type="submission" date="2013-03" db="EMBL/GenBank/DDBJ databases">
        <title>The Genome Sequence of Phialophora europaea CBS 101466.</title>
        <authorList>
            <consortium name="The Broad Institute Genomics Platform"/>
            <person name="Cuomo C."/>
            <person name="de Hoog S."/>
            <person name="Gorbushina A."/>
            <person name="Walker B."/>
            <person name="Young S.K."/>
            <person name="Zeng Q."/>
            <person name="Gargeya S."/>
            <person name="Fitzgerald M."/>
            <person name="Haas B."/>
            <person name="Abouelleil A."/>
            <person name="Allen A.W."/>
            <person name="Alvarado L."/>
            <person name="Arachchi H.M."/>
            <person name="Berlin A.M."/>
            <person name="Chapman S.B."/>
            <person name="Gainer-Dewar J."/>
            <person name="Goldberg J."/>
            <person name="Griggs A."/>
            <person name="Gujja S."/>
            <person name="Hansen M."/>
            <person name="Howarth C."/>
            <person name="Imamovic A."/>
            <person name="Ireland A."/>
            <person name="Larimer J."/>
            <person name="McCowan C."/>
            <person name="Murphy C."/>
            <person name="Pearson M."/>
            <person name="Poon T.W."/>
            <person name="Priest M."/>
            <person name="Roberts A."/>
            <person name="Saif S."/>
            <person name="Shea T."/>
            <person name="Sisk P."/>
            <person name="Sykes S."/>
            <person name="Wortman J."/>
            <person name="Nusbaum C."/>
            <person name="Birren B."/>
        </authorList>
    </citation>
    <scope>NUCLEOTIDE SEQUENCE [LARGE SCALE GENOMIC DNA]</scope>
    <source>
        <strain evidence="1 2">CBS 101466</strain>
    </source>
</reference>
<protein>
    <submittedName>
        <fullName evidence="1">Uncharacterized protein</fullName>
    </submittedName>
</protein>
<dbReference type="VEuPathDB" id="FungiDB:HMPREF1541_06705"/>
<evidence type="ECO:0000313" key="2">
    <source>
        <dbReference type="Proteomes" id="UP000030752"/>
    </source>
</evidence>
<name>W2RSE4_CYPE1</name>
<dbReference type="HOGENOM" id="CLU_2922572_0_0_1"/>
<gene>
    <name evidence="1" type="ORF">HMPREF1541_06705</name>
</gene>
<dbReference type="OrthoDB" id="108365at2759"/>
<keyword evidence="2" id="KW-1185">Reference proteome</keyword>